<dbReference type="KEGG" id="ncr:NCU16616"/>
<dbReference type="VEuPathDB" id="FungiDB:NCU16616"/>
<sequence>MDAHTTLFTHEFKTLLMSSNVDRLAHALSKLNRPTETETEIDSESRIRSPNTTDTSSPPGWDRQCNHSWCSSQGSVEVKRVVDLKRKRKTSKPKARKAN</sequence>
<reference evidence="2 3" key="1">
    <citation type="journal article" date="2003" name="Nature">
        <title>The genome sequence of the filamentous fungus Neurospora crassa.</title>
        <authorList>
            <person name="Galagan J.E."/>
            <person name="Calvo S.E."/>
            <person name="Borkovich K.A."/>
            <person name="Selker E.U."/>
            <person name="Read N.D."/>
            <person name="Jaffe D."/>
            <person name="FitzHugh W."/>
            <person name="Ma L.J."/>
            <person name="Smirnov S."/>
            <person name="Purcell S."/>
            <person name="Rehman B."/>
            <person name="Elkins T."/>
            <person name="Engels R."/>
            <person name="Wang S."/>
            <person name="Nielsen C.B."/>
            <person name="Butler J."/>
            <person name="Endrizzi M."/>
            <person name="Qui D."/>
            <person name="Ianakiev P."/>
            <person name="Bell-Pedersen D."/>
            <person name="Nelson M.A."/>
            <person name="Werner-Washburne M."/>
            <person name="Selitrennikoff C.P."/>
            <person name="Kinsey J.A."/>
            <person name="Braun E.L."/>
            <person name="Zelter A."/>
            <person name="Schulte U."/>
            <person name="Kothe G.O."/>
            <person name="Jedd G."/>
            <person name="Mewes W."/>
            <person name="Staben C."/>
            <person name="Marcotte E."/>
            <person name="Greenberg D."/>
            <person name="Roy A."/>
            <person name="Foley K."/>
            <person name="Naylor J."/>
            <person name="Stange-Thomann N."/>
            <person name="Barrett R."/>
            <person name="Gnerre S."/>
            <person name="Kamal M."/>
            <person name="Kamvysselis M."/>
            <person name="Mauceli E."/>
            <person name="Bielke C."/>
            <person name="Rudd S."/>
            <person name="Frishman D."/>
            <person name="Krystofova S."/>
            <person name="Rasmussen C."/>
            <person name="Metzenberg R.L."/>
            <person name="Perkins D.D."/>
            <person name="Kroken S."/>
            <person name="Cogoni C."/>
            <person name="Macino G."/>
            <person name="Catcheside D."/>
            <person name="Li W."/>
            <person name="Pratt R.J."/>
            <person name="Osmani S.A."/>
            <person name="DeSouza C.P."/>
            <person name="Glass L."/>
            <person name="Orbach M.J."/>
            <person name="Berglund J.A."/>
            <person name="Voelker R."/>
            <person name="Yarden O."/>
            <person name="Plamann M."/>
            <person name="Seiler S."/>
            <person name="Dunlap J."/>
            <person name="Radford A."/>
            <person name="Aramayo R."/>
            <person name="Natvig D.O."/>
            <person name="Alex L.A."/>
            <person name="Mannhaupt G."/>
            <person name="Ebbole D.J."/>
            <person name="Freitag M."/>
            <person name="Paulsen I."/>
            <person name="Sachs M.S."/>
            <person name="Lander E.S."/>
            <person name="Nusbaum C."/>
            <person name="Birren B."/>
        </authorList>
    </citation>
    <scope>NUCLEOTIDE SEQUENCE [LARGE SCALE GENOMIC DNA]</scope>
    <source>
        <strain evidence="3">ATCC 24698 / 74-OR23-1A / CBS 708.71 / DSM 1257 / FGSC 987</strain>
    </source>
</reference>
<feature type="compositionally biased region" description="Polar residues" evidence="1">
    <location>
        <begin position="48"/>
        <end position="58"/>
    </location>
</feature>
<name>U9W2N1_NEUCR</name>
<evidence type="ECO:0000313" key="3">
    <source>
        <dbReference type="Proteomes" id="UP000001805"/>
    </source>
</evidence>
<dbReference type="Proteomes" id="UP000001805">
    <property type="component" value="Chromosome 3, Linkage Group III"/>
</dbReference>
<feature type="region of interest" description="Disordered" evidence="1">
    <location>
        <begin position="32"/>
        <end position="68"/>
    </location>
</feature>
<dbReference type="EMBL" id="CM002238">
    <property type="protein sequence ID" value="ESA43131.1"/>
    <property type="molecule type" value="Genomic_DNA"/>
</dbReference>
<organism evidence="2 3">
    <name type="scientific">Neurospora crassa (strain ATCC 24698 / 74-OR23-1A / CBS 708.71 / DSM 1257 / FGSC 987)</name>
    <dbReference type="NCBI Taxonomy" id="367110"/>
    <lineage>
        <taxon>Eukaryota</taxon>
        <taxon>Fungi</taxon>
        <taxon>Dikarya</taxon>
        <taxon>Ascomycota</taxon>
        <taxon>Pezizomycotina</taxon>
        <taxon>Sordariomycetes</taxon>
        <taxon>Sordariomycetidae</taxon>
        <taxon>Sordariales</taxon>
        <taxon>Sordariaceae</taxon>
        <taxon>Neurospora</taxon>
    </lineage>
</organism>
<evidence type="ECO:0000313" key="2">
    <source>
        <dbReference type="EMBL" id="ESA43131.1"/>
    </source>
</evidence>
<feature type="region of interest" description="Disordered" evidence="1">
    <location>
        <begin position="80"/>
        <end position="99"/>
    </location>
</feature>
<accession>U9W2N1</accession>
<gene>
    <name evidence="2" type="ORF">NCU16616</name>
</gene>
<dbReference type="RefSeq" id="XP_011394016.1">
    <property type="nucleotide sequence ID" value="XM_011395714.1"/>
</dbReference>
<protein>
    <submittedName>
        <fullName evidence="2">Uncharacterized protein</fullName>
    </submittedName>
</protein>
<dbReference type="GeneID" id="23569555"/>
<dbReference type="AlphaFoldDB" id="U9W2N1"/>
<evidence type="ECO:0000256" key="1">
    <source>
        <dbReference type="SAM" id="MobiDB-lite"/>
    </source>
</evidence>
<feature type="compositionally biased region" description="Basic residues" evidence="1">
    <location>
        <begin position="85"/>
        <end position="99"/>
    </location>
</feature>
<proteinExistence type="predicted"/>
<keyword evidence="3" id="KW-1185">Reference proteome</keyword>
<dbReference type="InParanoid" id="U9W2N1"/>